<feature type="domain" description="ChsH2 C-terminal OB-fold" evidence="1">
    <location>
        <begin position="57"/>
        <end position="119"/>
    </location>
</feature>
<proteinExistence type="predicted"/>
<gene>
    <name evidence="2" type="ORF">GCM10009836_01520</name>
</gene>
<dbReference type="PANTHER" id="PTHR34075">
    <property type="entry name" value="BLR3430 PROTEIN"/>
    <property type="match status" value="1"/>
</dbReference>
<dbReference type="InterPro" id="IPR002878">
    <property type="entry name" value="ChsH2_C"/>
</dbReference>
<sequence length="148" mass="15702">MSAPAATTGAGARLPVVDYLVLGEDPHLRAHECVSCAARFFDRRVACASCGAREFTEVRVPSQGTVRSFTIVHVAMPGVRTPFVSAIVDCEGTSVRATLVNVPPDPEHVRLGMAVRLVTSPIGTDEKGTEAVGFGFEPALRPESSRKP</sequence>
<dbReference type="PANTHER" id="PTHR34075:SF5">
    <property type="entry name" value="BLR3430 PROTEIN"/>
    <property type="match status" value="1"/>
</dbReference>
<accession>A0ABN2MHH0</accession>
<keyword evidence="3" id="KW-1185">Reference proteome</keyword>
<comment type="caution">
    <text evidence="2">The sequence shown here is derived from an EMBL/GenBank/DDBJ whole genome shotgun (WGS) entry which is preliminary data.</text>
</comment>
<evidence type="ECO:0000259" key="1">
    <source>
        <dbReference type="Pfam" id="PF01796"/>
    </source>
</evidence>
<dbReference type="Proteomes" id="UP001500449">
    <property type="component" value="Unassembled WGS sequence"/>
</dbReference>
<dbReference type="Pfam" id="PF01796">
    <property type="entry name" value="OB_ChsH2_C"/>
    <property type="match status" value="1"/>
</dbReference>
<dbReference type="RefSeq" id="WP_344411526.1">
    <property type="nucleotide sequence ID" value="NZ_BAAAQK010000001.1"/>
</dbReference>
<evidence type="ECO:0000313" key="3">
    <source>
        <dbReference type="Proteomes" id="UP001500449"/>
    </source>
</evidence>
<dbReference type="InterPro" id="IPR052513">
    <property type="entry name" value="Thioester_dehydratase-like"/>
</dbReference>
<name>A0ABN2MHH0_9PSEU</name>
<dbReference type="InterPro" id="IPR012340">
    <property type="entry name" value="NA-bd_OB-fold"/>
</dbReference>
<organism evidence="2 3">
    <name type="scientific">Pseudonocardia ailaonensis</name>
    <dbReference type="NCBI Taxonomy" id="367279"/>
    <lineage>
        <taxon>Bacteria</taxon>
        <taxon>Bacillati</taxon>
        <taxon>Actinomycetota</taxon>
        <taxon>Actinomycetes</taxon>
        <taxon>Pseudonocardiales</taxon>
        <taxon>Pseudonocardiaceae</taxon>
        <taxon>Pseudonocardia</taxon>
    </lineage>
</organism>
<dbReference type="EMBL" id="BAAAQK010000001">
    <property type="protein sequence ID" value="GAA1827518.1"/>
    <property type="molecule type" value="Genomic_DNA"/>
</dbReference>
<evidence type="ECO:0000313" key="2">
    <source>
        <dbReference type="EMBL" id="GAA1827518.1"/>
    </source>
</evidence>
<dbReference type="SUPFAM" id="SSF50249">
    <property type="entry name" value="Nucleic acid-binding proteins"/>
    <property type="match status" value="1"/>
</dbReference>
<reference evidence="2 3" key="1">
    <citation type="journal article" date="2019" name="Int. J. Syst. Evol. Microbiol.">
        <title>The Global Catalogue of Microorganisms (GCM) 10K type strain sequencing project: providing services to taxonomists for standard genome sequencing and annotation.</title>
        <authorList>
            <consortium name="The Broad Institute Genomics Platform"/>
            <consortium name="The Broad Institute Genome Sequencing Center for Infectious Disease"/>
            <person name="Wu L."/>
            <person name="Ma J."/>
        </authorList>
    </citation>
    <scope>NUCLEOTIDE SEQUENCE [LARGE SCALE GENOMIC DNA]</scope>
    <source>
        <strain evidence="2 3">JCM 16009</strain>
    </source>
</reference>
<protein>
    <recommendedName>
        <fullName evidence="1">ChsH2 C-terminal OB-fold domain-containing protein</fullName>
    </recommendedName>
</protein>